<keyword evidence="4" id="KW-1185">Reference proteome</keyword>
<organism evidence="3 4">
    <name type="scientific">Corynebacterium meitnerae</name>
    <dbReference type="NCBI Taxonomy" id="2913498"/>
    <lineage>
        <taxon>Bacteria</taxon>
        <taxon>Bacillati</taxon>
        <taxon>Actinomycetota</taxon>
        <taxon>Actinomycetes</taxon>
        <taxon>Mycobacteriales</taxon>
        <taxon>Corynebacteriaceae</taxon>
        <taxon>Corynebacterium</taxon>
    </lineage>
</organism>
<dbReference type="Pfam" id="PF13411">
    <property type="entry name" value="MerR_1"/>
    <property type="match status" value="1"/>
</dbReference>
<evidence type="ECO:0000313" key="4">
    <source>
        <dbReference type="Proteomes" id="UP001146468"/>
    </source>
</evidence>
<feature type="domain" description="HTH merR-type" evidence="2">
    <location>
        <begin position="36"/>
        <end position="94"/>
    </location>
</feature>
<gene>
    <name evidence="3" type="ORF">L8U60_00565</name>
</gene>
<keyword evidence="1" id="KW-0238">DNA-binding</keyword>
<proteinExistence type="predicted"/>
<evidence type="ECO:0000259" key="2">
    <source>
        <dbReference type="PROSITE" id="PS50937"/>
    </source>
</evidence>
<dbReference type="GO" id="GO:0003700">
    <property type="term" value="F:DNA-binding transcription factor activity"/>
    <property type="evidence" value="ECO:0007669"/>
    <property type="project" value="InterPro"/>
</dbReference>
<protein>
    <submittedName>
        <fullName evidence="3">MerR family transcriptional regulator</fullName>
    </submittedName>
</protein>
<dbReference type="AlphaFoldDB" id="A0A9X3LRM3"/>
<dbReference type="SUPFAM" id="SSF46955">
    <property type="entry name" value="Putative DNA-binding domain"/>
    <property type="match status" value="1"/>
</dbReference>
<dbReference type="EMBL" id="JAKMUS010000001">
    <property type="protein sequence ID" value="MCZ9292977.1"/>
    <property type="molecule type" value="Genomic_DNA"/>
</dbReference>
<dbReference type="RefSeq" id="WP_269964445.1">
    <property type="nucleotide sequence ID" value="NZ_JAKMUS010000001.1"/>
</dbReference>
<accession>A0A9X3LRM3</accession>
<comment type="caution">
    <text evidence="3">The sequence shown here is derived from an EMBL/GenBank/DDBJ whole genome shotgun (WGS) entry which is preliminary data.</text>
</comment>
<evidence type="ECO:0000256" key="1">
    <source>
        <dbReference type="ARBA" id="ARBA00023125"/>
    </source>
</evidence>
<sequence>MSAIRKTNPAEHAPRTGMKTMSIGVVIKRLREEFPDVTVSKIRFLESEGLISPERTQSGYRRFTDADVDRLRYILVTQRDNYLPLKVIREQLEAMDKGSVAALIPGQPADQIFAADTLASQAPARFSDDMLAEQAKCDAELVDTCIKAGLIAPDSSGLFSVDDVRVLSAIQGLSQFGVDARHLKSLRQAAVRQADLINSVTQPVAKSGKTSATQEAEEMAQNMMNQILTLHTSLVKNELRRTSGK</sequence>
<dbReference type="InterPro" id="IPR047057">
    <property type="entry name" value="MerR_fam"/>
</dbReference>
<dbReference type="InterPro" id="IPR009061">
    <property type="entry name" value="DNA-bd_dom_put_sf"/>
</dbReference>
<reference evidence="3" key="1">
    <citation type="submission" date="2022-02" db="EMBL/GenBank/DDBJ databases">
        <title>Corynebacterium sp. from urogenital microbiome.</title>
        <authorList>
            <person name="Cappelli E.A."/>
            <person name="Ribeiro T.G."/>
            <person name="Peixe L."/>
        </authorList>
    </citation>
    <scope>NUCLEOTIDE SEQUENCE</scope>
    <source>
        <strain evidence="3">C8Ua_172</strain>
    </source>
</reference>
<dbReference type="CDD" id="cd00592">
    <property type="entry name" value="HTH_MerR-like"/>
    <property type="match status" value="1"/>
</dbReference>
<dbReference type="Gene3D" id="1.10.1660.10">
    <property type="match status" value="1"/>
</dbReference>
<name>A0A9X3LRM3_9CORY</name>
<dbReference type="InterPro" id="IPR000551">
    <property type="entry name" value="MerR-type_HTH_dom"/>
</dbReference>
<evidence type="ECO:0000313" key="3">
    <source>
        <dbReference type="EMBL" id="MCZ9292977.1"/>
    </source>
</evidence>
<dbReference type="PANTHER" id="PTHR30204">
    <property type="entry name" value="REDOX-CYCLING DRUG-SENSING TRANSCRIPTIONAL ACTIVATOR SOXR"/>
    <property type="match status" value="1"/>
</dbReference>
<dbReference type="PROSITE" id="PS50937">
    <property type="entry name" value="HTH_MERR_2"/>
    <property type="match status" value="1"/>
</dbReference>
<dbReference type="PANTHER" id="PTHR30204:SF89">
    <property type="entry name" value="HTH MERR-TYPE DOMAIN-CONTAINING PROTEIN"/>
    <property type="match status" value="1"/>
</dbReference>
<dbReference type="GO" id="GO:0003677">
    <property type="term" value="F:DNA binding"/>
    <property type="evidence" value="ECO:0007669"/>
    <property type="project" value="UniProtKB-KW"/>
</dbReference>
<dbReference type="SMART" id="SM00422">
    <property type="entry name" value="HTH_MERR"/>
    <property type="match status" value="1"/>
</dbReference>
<dbReference type="Proteomes" id="UP001146468">
    <property type="component" value="Unassembled WGS sequence"/>
</dbReference>